<sequence>MQLVLAVILFLLKLLGWCLLAVLVLLLAVLLVPVTVQLDYQKTQFSARLRILFWSMQLYPFAEKEEQPPKKERKKPFDFGKKPPKTGGASLLHKSQQPAEGVDTSAEQQAPQSQATPTEQEPSKGISASSPEPLSVQQERERTSGPEKFSAQGENGQAESRQSAEKQKSAPEQSAAQNKQTSAKRVQSPKSAQKPNKANAPDRPHKDPETSWILEWIQDGRLQCLVSVAAGAIRKILWGIRVHDIRVYLPIYRPDAASTAIRVGQARAVIHSFLGLVQNFFRMEFRQLDVVADYTGQAQQQESFHCKLTAQLITLLITAIWALYQLWHCGFLKTKKR</sequence>
<gene>
    <name evidence="3" type="ORF">H9882_07515</name>
</gene>
<evidence type="ECO:0008006" key="5">
    <source>
        <dbReference type="Google" id="ProtNLM"/>
    </source>
</evidence>
<feature type="compositionally biased region" description="Polar residues" evidence="1">
    <location>
        <begin position="105"/>
        <end position="137"/>
    </location>
</feature>
<feature type="compositionally biased region" description="Polar residues" evidence="1">
    <location>
        <begin position="170"/>
        <end position="196"/>
    </location>
</feature>
<accession>A0A948T3J7</accession>
<comment type="caution">
    <text evidence="3">The sequence shown here is derived from an EMBL/GenBank/DDBJ whole genome shotgun (WGS) entry which is preliminary data.</text>
</comment>
<protein>
    <recommendedName>
        <fullName evidence="5">DUF2953 domain-containing protein</fullName>
    </recommendedName>
</protein>
<reference evidence="3" key="1">
    <citation type="journal article" date="2021" name="PeerJ">
        <title>Extensive microbial diversity within the chicken gut microbiome revealed by metagenomics and culture.</title>
        <authorList>
            <person name="Gilroy R."/>
            <person name="Ravi A."/>
            <person name="Getino M."/>
            <person name="Pursley I."/>
            <person name="Horton D.L."/>
            <person name="Alikhan N.F."/>
            <person name="Baker D."/>
            <person name="Gharbi K."/>
            <person name="Hall N."/>
            <person name="Watson M."/>
            <person name="Adriaenssens E.M."/>
            <person name="Foster-Nyarko E."/>
            <person name="Jarju S."/>
            <person name="Secka A."/>
            <person name="Antonio M."/>
            <person name="Oren A."/>
            <person name="Chaudhuri R.R."/>
            <person name="La Ragione R."/>
            <person name="Hildebrand F."/>
            <person name="Pallen M.J."/>
        </authorList>
    </citation>
    <scope>NUCLEOTIDE SEQUENCE</scope>
    <source>
        <strain evidence="3">B5_2728</strain>
    </source>
</reference>
<reference evidence="3" key="2">
    <citation type="submission" date="2021-04" db="EMBL/GenBank/DDBJ databases">
        <authorList>
            <person name="Gilroy R."/>
        </authorList>
    </citation>
    <scope>NUCLEOTIDE SEQUENCE</scope>
    <source>
        <strain evidence="3">B5_2728</strain>
    </source>
</reference>
<dbReference type="AlphaFoldDB" id="A0A948T3J7"/>
<feature type="region of interest" description="Disordered" evidence="1">
    <location>
        <begin position="64"/>
        <end position="208"/>
    </location>
</feature>
<evidence type="ECO:0000313" key="3">
    <source>
        <dbReference type="EMBL" id="MBU3806720.1"/>
    </source>
</evidence>
<feature type="compositionally biased region" description="Polar residues" evidence="1">
    <location>
        <begin position="152"/>
        <end position="161"/>
    </location>
</feature>
<evidence type="ECO:0000256" key="2">
    <source>
        <dbReference type="SAM" id="Phobius"/>
    </source>
</evidence>
<keyword evidence="2" id="KW-0472">Membrane</keyword>
<name>A0A948T3J7_9FIRM</name>
<evidence type="ECO:0000256" key="1">
    <source>
        <dbReference type="SAM" id="MobiDB-lite"/>
    </source>
</evidence>
<feature type="compositionally biased region" description="Basic and acidic residues" evidence="1">
    <location>
        <begin position="64"/>
        <end position="81"/>
    </location>
</feature>
<evidence type="ECO:0000313" key="4">
    <source>
        <dbReference type="Proteomes" id="UP000713596"/>
    </source>
</evidence>
<keyword evidence="2" id="KW-0812">Transmembrane</keyword>
<proteinExistence type="predicted"/>
<dbReference type="Proteomes" id="UP000713596">
    <property type="component" value="Unassembled WGS sequence"/>
</dbReference>
<dbReference type="EMBL" id="JAHLFP010000066">
    <property type="protein sequence ID" value="MBU3806720.1"/>
    <property type="molecule type" value="Genomic_DNA"/>
</dbReference>
<keyword evidence="2" id="KW-1133">Transmembrane helix</keyword>
<feature type="transmembrane region" description="Helical" evidence="2">
    <location>
        <begin position="308"/>
        <end position="327"/>
    </location>
</feature>
<organism evidence="3 4">
    <name type="scientific">Candidatus Allofournierella pullistercoris</name>
    <dbReference type="NCBI Taxonomy" id="2838597"/>
    <lineage>
        <taxon>Bacteria</taxon>
        <taxon>Bacillati</taxon>
        <taxon>Bacillota</taxon>
        <taxon>Clostridia</taxon>
        <taxon>Eubacteriales</taxon>
        <taxon>Oscillospiraceae</taxon>
        <taxon>Allofournierella</taxon>
    </lineage>
</organism>